<accession>A0ACB9H813</accession>
<organism evidence="1 2">
    <name type="scientific">Cichorium intybus</name>
    <name type="common">Chicory</name>
    <dbReference type="NCBI Taxonomy" id="13427"/>
    <lineage>
        <taxon>Eukaryota</taxon>
        <taxon>Viridiplantae</taxon>
        <taxon>Streptophyta</taxon>
        <taxon>Embryophyta</taxon>
        <taxon>Tracheophyta</taxon>
        <taxon>Spermatophyta</taxon>
        <taxon>Magnoliopsida</taxon>
        <taxon>eudicotyledons</taxon>
        <taxon>Gunneridae</taxon>
        <taxon>Pentapetalae</taxon>
        <taxon>asterids</taxon>
        <taxon>campanulids</taxon>
        <taxon>Asterales</taxon>
        <taxon>Asteraceae</taxon>
        <taxon>Cichorioideae</taxon>
        <taxon>Cichorieae</taxon>
        <taxon>Cichoriinae</taxon>
        <taxon>Cichorium</taxon>
    </lineage>
</organism>
<name>A0ACB9H813_CICIN</name>
<dbReference type="Proteomes" id="UP001055811">
    <property type="component" value="Linkage Group LG01"/>
</dbReference>
<proteinExistence type="predicted"/>
<evidence type="ECO:0000313" key="2">
    <source>
        <dbReference type="Proteomes" id="UP001055811"/>
    </source>
</evidence>
<gene>
    <name evidence="1" type="ORF">L2E82_05033</name>
</gene>
<sequence length="82" mass="9205">MPPPFVTQPSKSLLHNGRQHCTHRKENMEETAAEMTLRTTVTVACRRFRWISFPFSKAIGGHQKAYSRGGGMSDEDEMALPG</sequence>
<evidence type="ECO:0000313" key="1">
    <source>
        <dbReference type="EMBL" id="KAI3791300.1"/>
    </source>
</evidence>
<keyword evidence="2" id="KW-1185">Reference proteome</keyword>
<reference evidence="1 2" key="2">
    <citation type="journal article" date="2022" name="Mol. Ecol. Resour.">
        <title>The genomes of chicory, endive, great burdock and yacon provide insights into Asteraceae paleo-polyploidization history and plant inulin production.</title>
        <authorList>
            <person name="Fan W."/>
            <person name="Wang S."/>
            <person name="Wang H."/>
            <person name="Wang A."/>
            <person name="Jiang F."/>
            <person name="Liu H."/>
            <person name="Zhao H."/>
            <person name="Xu D."/>
            <person name="Zhang Y."/>
        </authorList>
    </citation>
    <scope>NUCLEOTIDE SEQUENCE [LARGE SCALE GENOMIC DNA]</scope>
    <source>
        <strain evidence="2">cv. Punajuju</strain>
        <tissue evidence="1">Leaves</tissue>
    </source>
</reference>
<protein>
    <submittedName>
        <fullName evidence="1">Uncharacterized protein</fullName>
    </submittedName>
</protein>
<reference evidence="2" key="1">
    <citation type="journal article" date="2022" name="Mol. Ecol. Resour.">
        <title>The genomes of chicory, endive, great burdock and yacon provide insights into Asteraceae palaeo-polyploidization history and plant inulin production.</title>
        <authorList>
            <person name="Fan W."/>
            <person name="Wang S."/>
            <person name="Wang H."/>
            <person name="Wang A."/>
            <person name="Jiang F."/>
            <person name="Liu H."/>
            <person name="Zhao H."/>
            <person name="Xu D."/>
            <person name="Zhang Y."/>
        </authorList>
    </citation>
    <scope>NUCLEOTIDE SEQUENCE [LARGE SCALE GENOMIC DNA]</scope>
    <source>
        <strain evidence="2">cv. Punajuju</strain>
    </source>
</reference>
<comment type="caution">
    <text evidence="1">The sequence shown here is derived from an EMBL/GenBank/DDBJ whole genome shotgun (WGS) entry which is preliminary data.</text>
</comment>
<dbReference type="EMBL" id="CM042009">
    <property type="protein sequence ID" value="KAI3791300.1"/>
    <property type="molecule type" value="Genomic_DNA"/>
</dbReference>